<evidence type="ECO:0000313" key="2">
    <source>
        <dbReference type="Proteomes" id="UP000188533"/>
    </source>
</evidence>
<comment type="caution">
    <text evidence="1">The sequence shown here is derived from an EMBL/GenBank/DDBJ whole genome shotgun (WGS) entry which is preliminary data.</text>
</comment>
<name>A0A1Q3ECK7_LENED</name>
<sequence length="143" mass="16161">MLLINISPELPPYLPQLSSPRRDKVLVVASSVLLSFEQIWFLFFASSCAHGDAEEDLAFDPLTSTYREIRKSFNFGVIENFSLRALLLVVIALGSKIHTANHSDDCYPCNSRSILFKYGYICYVLPDWATNIRSAQKCFTDAD</sequence>
<dbReference type="EMBL" id="BDGU01000217">
    <property type="protein sequence ID" value="GAW04945.1"/>
    <property type="molecule type" value="Genomic_DNA"/>
</dbReference>
<keyword evidence="2" id="KW-1185">Reference proteome</keyword>
<evidence type="ECO:0000313" key="1">
    <source>
        <dbReference type="EMBL" id="GAW04945.1"/>
    </source>
</evidence>
<dbReference type="Proteomes" id="UP000188533">
    <property type="component" value="Unassembled WGS sequence"/>
</dbReference>
<organism evidence="1 2">
    <name type="scientific">Lentinula edodes</name>
    <name type="common">Shiitake mushroom</name>
    <name type="synonym">Lentinus edodes</name>
    <dbReference type="NCBI Taxonomy" id="5353"/>
    <lineage>
        <taxon>Eukaryota</taxon>
        <taxon>Fungi</taxon>
        <taxon>Dikarya</taxon>
        <taxon>Basidiomycota</taxon>
        <taxon>Agaricomycotina</taxon>
        <taxon>Agaricomycetes</taxon>
        <taxon>Agaricomycetidae</taxon>
        <taxon>Agaricales</taxon>
        <taxon>Marasmiineae</taxon>
        <taxon>Omphalotaceae</taxon>
        <taxon>Lentinula</taxon>
    </lineage>
</organism>
<proteinExistence type="predicted"/>
<protein>
    <submittedName>
        <fullName evidence="1">Uncharacterized protein</fullName>
    </submittedName>
</protein>
<dbReference type="AlphaFoldDB" id="A0A1Q3ECK7"/>
<accession>A0A1Q3ECK7</accession>
<gene>
    <name evidence="1" type="ORF">LENED_006769</name>
</gene>
<reference evidence="1 2" key="2">
    <citation type="submission" date="2017-02" db="EMBL/GenBank/DDBJ databases">
        <title>A genome survey and senescence transcriptome analysis in Lentinula edodes.</title>
        <authorList>
            <person name="Sakamoto Y."/>
            <person name="Nakade K."/>
            <person name="Sato S."/>
            <person name="Yoshida Y."/>
            <person name="Miyazaki K."/>
            <person name="Natsume S."/>
            <person name="Konno N."/>
        </authorList>
    </citation>
    <scope>NUCLEOTIDE SEQUENCE [LARGE SCALE GENOMIC DNA]</scope>
    <source>
        <strain evidence="1 2">NBRC 111202</strain>
    </source>
</reference>
<reference evidence="1 2" key="1">
    <citation type="submission" date="2016-08" db="EMBL/GenBank/DDBJ databases">
        <authorList>
            <consortium name="Lentinula edodes genome sequencing consortium"/>
            <person name="Sakamoto Y."/>
            <person name="Nakade K."/>
            <person name="Sato S."/>
            <person name="Yoshida Y."/>
            <person name="Miyazaki K."/>
            <person name="Natsume S."/>
            <person name="Konno N."/>
        </authorList>
    </citation>
    <scope>NUCLEOTIDE SEQUENCE [LARGE SCALE GENOMIC DNA]</scope>
    <source>
        <strain evidence="1 2">NBRC 111202</strain>
    </source>
</reference>